<name>A0A915K029_ROMCU</name>
<dbReference type="OMA" id="ENFFDAP"/>
<proteinExistence type="inferred from homology"/>
<comment type="similarity">
    <text evidence="1">Belongs to the BtpA family.</text>
</comment>
<dbReference type="AlphaFoldDB" id="A0A915K029"/>
<dbReference type="PANTHER" id="PTHR21381">
    <property type="entry name" value="ZGC:162297"/>
    <property type="match status" value="1"/>
</dbReference>
<evidence type="ECO:0000313" key="2">
    <source>
        <dbReference type="Proteomes" id="UP000887565"/>
    </source>
</evidence>
<dbReference type="PIRSF" id="PIRSF005956">
    <property type="entry name" value="BtpA"/>
    <property type="match status" value="1"/>
</dbReference>
<dbReference type="SUPFAM" id="SSF51366">
    <property type="entry name" value="Ribulose-phoshate binding barrel"/>
    <property type="match status" value="1"/>
</dbReference>
<protein>
    <submittedName>
        <fullName evidence="3">Uncharacterized protein</fullName>
    </submittedName>
</protein>
<dbReference type="PANTHER" id="PTHR21381:SF3">
    <property type="entry name" value="SGC REGION PROTEIN SGCQ-RELATED"/>
    <property type="match status" value="1"/>
</dbReference>
<dbReference type="Proteomes" id="UP000887565">
    <property type="component" value="Unplaced"/>
</dbReference>
<dbReference type="InterPro" id="IPR011060">
    <property type="entry name" value="RibuloseP-bd_barrel"/>
</dbReference>
<dbReference type="Pfam" id="PF03437">
    <property type="entry name" value="BtpA"/>
    <property type="match status" value="1"/>
</dbReference>
<dbReference type="InterPro" id="IPR005137">
    <property type="entry name" value="BtpA"/>
</dbReference>
<accession>A0A915K029</accession>
<evidence type="ECO:0000256" key="1">
    <source>
        <dbReference type="ARBA" id="ARBA00006007"/>
    </source>
</evidence>
<sequence length="276" mass="29942">MQKLIAALKGSKKPLIFCMVHLRALPGTPQNLGTIDSISKKAVEEAQCYAKYGIDGIIVENMGDVPYVQSSTFSPETIAFMTRCAIDIKNSLNCCGNLFFGINLLASRNREALAVALSSGYDFIRCEGYVFAHVADEGFTNACAGDLLRYRKLIGAENVSVLADIKKKHSAHAITADVDLIETAESAKFFLADAVVVTGTMTGKAADPKEVSEIRSSIPELPIFVGSGVTTENVNQFMNASGLIVGSHFKKDGHWSNELDEKKISTFMESFRKANK</sequence>
<dbReference type="WBParaSite" id="nRc.2.0.1.t31565-RA">
    <property type="protein sequence ID" value="nRc.2.0.1.t31565-RA"/>
    <property type="gene ID" value="nRc.2.0.1.g31565"/>
</dbReference>
<keyword evidence="2" id="KW-1185">Reference proteome</keyword>
<organism evidence="2 3">
    <name type="scientific">Romanomermis culicivorax</name>
    <name type="common">Nematode worm</name>
    <dbReference type="NCBI Taxonomy" id="13658"/>
    <lineage>
        <taxon>Eukaryota</taxon>
        <taxon>Metazoa</taxon>
        <taxon>Ecdysozoa</taxon>
        <taxon>Nematoda</taxon>
        <taxon>Enoplea</taxon>
        <taxon>Dorylaimia</taxon>
        <taxon>Mermithida</taxon>
        <taxon>Mermithoidea</taxon>
        <taxon>Mermithidae</taxon>
        <taxon>Romanomermis</taxon>
    </lineage>
</organism>
<evidence type="ECO:0000313" key="3">
    <source>
        <dbReference type="WBParaSite" id="nRc.2.0.1.t31565-RA"/>
    </source>
</evidence>
<reference evidence="3" key="1">
    <citation type="submission" date="2022-11" db="UniProtKB">
        <authorList>
            <consortium name="WormBaseParasite"/>
        </authorList>
    </citation>
    <scope>IDENTIFICATION</scope>
</reference>
<dbReference type="NCBIfam" id="TIGR00259">
    <property type="entry name" value="thylakoid_BtpA"/>
    <property type="match status" value="1"/>
</dbReference>